<keyword evidence="5" id="KW-0238">DNA-binding</keyword>
<dbReference type="InterPro" id="IPR001138">
    <property type="entry name" value="Zn2Cys6_DnaBD"/>
</dbReference>
<feature type="compositionally biased region" description="Basic and acidic residues" evidence="3">
    <location>
        <begin position="1"/>
        <end position="14"/>
    </location>
</feature>
<dbReference type="SUPFAM" id="SSF57701">
    <property type="entry name" value="Zn2/Cys6 DNA-binding domain"/>
    <property type="match status" value="1"/>
</dbReference>
<dbReference type="EMBL" id="KE145358">
    <property type="protein sequence ID" value="EPE33086.1"/>
    <property type="molecule type" value="Genomic_DNA"/>
</dbReference>
<dbReference type="Pfam" id="PF00172">
    <property type="entry name" value="Zn_clus"/>
    <property type="match status" value="1"/>
</dbReference>
<dbReference type="CDD" id="cd00067">
    <property type="entry name" value="GAL4"/>
    <property type="match status" value="1"/>
</dbReference>
<dbReference type="Proteomes" id="UP000016922">
    <property type="component" value="Unassembled WGS sequence"/>
</dbReference>
<feature type="compositionally biased region" description="Polar residues" evidence="3">
    <location>
        <begin position="133"/>
        <end position="145"/>
    </location>
</feature>
<keyword evidence="2" id="KW-0539">Nucleus</keyword>
<name>S3DLZ2_GLAL2</name>
<feature type="domain" description="Zn(2)-C6 fungal-type" evidence="4">
    <location>
        <begin position="84"/>
        <end position="114"/>
    </location>
</feature>
<feature type="compositionally biased region" description="Low complexity" evidence="3">
    <location>
        <begin position="209"/>
        <end position="220"/>
    </location>
</feature>
<dbReference type="Pfam" id="PF11951">
    <property type="entry name" value="Fungal_trans_2"/>
    <property type="match status" value="1"/>
</dbReference>
<dbReference type="InterPro" id="IPR021858">
    <property type="entry name" value="Fun_TF"/>
</dbReference>
<dbReference type="PANTHER" id="PTHR37534:SF10">
    <property type="entry name" value="ZN(II)2CYS6 TRANSCRIPTION FACTOR (EUROFUNG)"/>
    <property type="match status" value="1"/>
</dbReference>
<evidence type="ECO:0000256" key="3">
    <source>
        <dbReference type="SAM" id="MobiDB-lite"/>
    </source>
</evidence>
<dbReference type="HOGENOM" id="CLU_012945_0_0_1"/>
<dbReference type="OrthoDB" id="5278208at2759"/>
<dbReference type="AlphaFoldDB" id="S3DLZ2"/>
<dbReference type="GO" id="GO:0000981">
    <property type="term" value="F:DNA-binding transcription factor activity, RNA polymerase II-specific"/>
    <property type="evidence" value="ECO:0007669"/>
    <property type="project" value="InterPro"/>
</dbReference>
<evidence type="ECO:0000313" key="5">
    <source>
        <dbReference type="EMBL" id="EPE33086.1"/>
    </source>
</evidence>
<dbReference type="RefSeq" id="XP_008079703.1">
    <property type="nucleotide sequence ID" value="XM_008081512.1"/>
</dbReference>
<reference evidence="5 6" key="1">
    <citation type="journal article" date="2013" name="BMC Genomics">
        <title>Genomics-driven discovery of the pneumocandin biosynthetic gene cluster in the fungus Glarea lozoyensis.</title>
        <authorList>
            <person name="Chen L."/>
            <person name="Yue Q."/>
            <person name="Zhang X."/>
            <person name="Xiang M."/>
            <person name="Wang C."/>
            <person name="Li S."/>
            <person name="Che Y."/>
            <person name="Ortiz-Lopez F.J."/>
            <person name="Bills G.F."/>
            <person name="Liu X."/>
            <person name="An Z."/>
        </authorList>
    </citation>
    <scope>NUCLEOTIDE SEQUENCE [LARGE SCALE GENOMIC DNA]</scope>
    <source>
        <strain evidence="6">ATCC 20868 / MF5171</strain>
    </source>
</reference>
<comment type="subcellular location">
    <subcellularLocation>
        <location evidence="1">Nucleus</location>
    </subcellularLocation>
</comment>
<dbReference type="Gene3D" id="4.10.240.10">
    <property type="entry name" value="Zn(2)-C6 fungal-type DNA-binding domain"/>
    <property type="match status" value="1"/>
</dbReference>
<dbReference type="PANTHER" id="PTHR37534">
    <property type="entry name" value="TRANSCRIPTIONAL ACTIVATOR PROTEIN UGA3"/>
    <property type="match status" value="1"/>
</dbReference>
<keyword evidence="6" id="KW-1185">Reference proteome</keyword>
<dbReference type="KEGG" id="glz:GLAREA_06098"/>
<evidence type="ECO:0000313" key="6">
    <source>
        <dbReference type="Proteomes" id="UP000016922"/>
    </source>
</evidence>
<organism evidence="5 6">
    <name type="scientific">Glarea lozoyensis (strain ATCC 20868 / MF5171)</name>
    <dbReference type="NCBI Taxonomy" id="1116229"/>
    <lineage>
        <taxon>Eukaryota</taxon>
        <taxon>Fungi</taxon>
        <taxon>Dikarya</taxon>
        <taxon>Ascomycota</taxon>
        <taxon>Pezizomycotina</taxon>
        <taxon>Leotiomycetes</taxon>
        <taxon>Helotiales</taxon>
        <taxon>Helotiaceae</taxon>
        <taxon>Glarea</taxon>
    </lineage>
</organism>
<dbReference type="GeneID" id="19465152"/>
<dbReference type="PROSITE" id="PS50048">
    <property type="entry name" value="ZN2_CY6_FUNGAL_2"/>
    <property type="match status" value="1"/>
</dbReference>
<dbReference type="GO" id="GO:0005634">
    <property type="term" value="C:nucleus"/>
    <property type="evidence" value="ECO:0007669"/>
    <property type="project" value="UniProtKB-SubCell"/>
</dbReference>
<accession>S3DLZ2</accession>
<feature type="compositionally biased region" description="Low complexity" evidence="3">
    <location>
        <begin position="32"/>
        <end position="43"/>
    </location>
</feature>
<dbReference type="InterPro" id="IPR036864">
    <property type="entry name" value="Zn2-C6_fun-type_DNA-bd_sf"/>
</dbReference>
<dbReference type="OMA" id="HWWLPND"/>
<dbReference type="GO" id="GO:0045944">
    <property type="term" value="P:positive regulation of transcription by RNA polymerase II"/>
    <property type="evidence" value="ECO:0007669"/>
    <property type="project" value="TreeGrafter"/>
</dbReference>
<dbReference type="STRING" id="1116229.S3DLZ2"/>
<evidence type="ECO:0000256" key="1">
    <source>
        <dbReference type="ARBA" id="ARBA00004123"/>
    </source>
</evidence>
<dbReference type="PROSITE" id="PS00463">
    <property type="entry name" value="ZN2_CY6_FUNGAL_1"/>
    <property type="match status" value="1"/>
</dbReference>
<sequence length="700" mass="79155">MSDFNIKDVDRRPGMLEVYPPVPGLDAPNDTSSPPRQLSSASSYADMNYLFGAQDPMLAQKPNRNRRKSTQGLDSTKHRRTRSGCYTCRSRRVKCDETRPICDRCRKGGRDCVYPESSTPAKPSGNGGHSKRAQASNRESPGSSSDEYEDVSERTLAAIKDEDQLTAHLADTRGLSSSRPKDFSQMSSVRNPSTRNSSETPSLVQDKASSPTPSSEGSTGYATYQTLVDARLPGQGGINSCDKADWAGLPQDLQFYLTYFQQNITHLHYSLKYDAEDFMRTRYLDIALQNEALLYAIVGFSAFQRTLRNPNGKIQDFLQYYNKSVSLLLRSLKKGERHSHGTILAMLQLATIEEFLGDWINLLGHQKAAYHILTELYSPQTIMQSGMSRIILGWYMRFDVFASLMGGFETVLSREWFSESFEYFHSMTKTEPEVIHWKIQAVLAQTRLLATDMSLLFSQMGKGEISLAQFNQENEKLGSRISDWRSKIDPALVDSRYAVVDFTGAPTRDPNDIVDPYIPGVLFSGPLWAMNVAVLDWHSVDLMHRYQTSMITQSQPDIEVVRKAYESCQLFEAMELSPSSPPGIILACQASLGISCLFLPRDEKHAMWARRKLALIERNGYIYPYTFRSKMADLFRDQSCMHWWLPNDEGYPSIVRNIRKFVEERSSSPKDMPTEDLRDMKAIFEKLNLVEGATSSSSVN</sequence>
<feature type="region of interest" description="Disordered" evidence="3">
    <location>
        <begin position="1"/>
        <end position="83"/>
    </location>
</feature>
<dbReference type="GO" id="GO:0000976">
    <property type="term" value="F:transcription cis-regulatory region binding"/>
    <property type="evidence" value="ECO:0007669"/>
    <property type="project" value="TreeGrafter"/>
</dbReference>
<feature type="compositionally biased region" description="Polar residues" evidence="3">
    <location>
        <begin position="174"/>
        <end position="203"/>
    </location>
</feature>
<feature type="region of interest" description="Disordered" evidence="3">
    <location>
        <begin position="109"/>
        <end position="152"/>
    </location>
</feature>
<feature type="region of interest" description="Disordered" evidence="3">
    <location>
        <begin position="169"/>
        <end position="220"/>
    </location>
</feature>
<gene>
    <name evidence="5" type="ORF">GLAREA_06098</name>
</gene>
<evidence type="ECO:0000259" key="4">
    <source>
        <dbReference type="PROSITE" id="PS50048"/>
    </source>
</evidence>
<dbReference type="GO" id="GO:0008270">
    <property type="term" value="F:zinc ion binding"/>
    <property type="evidence" value="ECO:0007669"/>
    <property type="project" value="InterPro"/>
</dbReference>
<protein>
    <submittedName>
        <fullName evidence="5">Zn2/Cys6 DNA-binding protein</fullName>
    </submittedName>
</protein>
<proteinExistence type="predicted"/>
<dbReference type="SMART" id="SM00066">
    <property type="entry name" value="GAL4"/>
    <property type="match status" value="1"/>
</dbReference>
<evidence type="ECO:0000256" key="2">
    <source>
        <dbReference type="ARBA" id="ARBA00023242"/>
    </source>
</evidence>
<dbReference type="eggNOG" id="ENOG502QW5G">
    <property type="taxonomic scope" value="Eukaryota"/>
</dbReference>